<dbReference type="CDD" id="cd05327">
    <property type="entry name" value="retinol-DH_like_SDR_c_like"/>
    <property type="match status" value="1"/>
</dbReference>
<dbReference type="GeneID" id="111131170"/>
<organism evidence="3 4">
    <name type="scientific">Crassostrea virginica</name>
    <name type="common">Eastern oyster</name>
    <dbReference type="NCBI Taxonomy" id="6565"/>
    <lineage>
        <taxon>Eukaryota</taxon>
        <taxon>Metazoa</taxon>
        <taxon>Spiralia</taxon>
        <taxon>Lophotrochozoa</taxon>
        <taxon>Mollusca</taxon>
        <taxon>Bivalvia</taxon>
        <taxon>Autobranchia</taxon>
        <taxon>Pteriomorphia</taxon>
        <taxon>Ostreida</taxon>
        <taxon>Ostreoidea</taxon>
        <taxon>Ostreidae</taxon>
        <taxon>Crassostrea</taxon>
    </lineage>
</organism>
<dbReference type="SUPFAM" id="SSF51735">
    <property type="entry name" value="NAD(P)-binding Rossmann-fold domains"/>
    <property type="match status" value="1"/>
</dbReference>
<keyword evidence="3" id="KW-1185">Reference proteome</keyword>
<proteinExistence type="predicted"/>
<keyword evidence="1" id="KW-0560">Oxidoreductase</keyword>
<sequence length="338" mass="37655">MSSSPPGMPNMPNPEAIFESWWPIIIGVIGGVAYALRQYMRGARCISELKLEDKVAIVTGGGSGIGYELAIDLAKRGCKVYTTVRTQEQAKSTEKSLREKSKSDLVHCLVCELDKFSSVRSFVAAFKKKEEHLHYLVHNAGVMMCPFNKTEDGFEEQFQVNYLSPFLMTSLLLDNLKTSPPSRVLLTIAPAYNLGTLPFTACPPEDKYNPGDAYAQSKLALVLFGLTLSERLKDDDVHVHCVLPGVVNTQIFRHLPFRKSGFVALSFAPFIWFLMKTAEDGGQTSLYAILSESAGKTTGKIYKECAEIAFSDIVKDEEVQKSLWKQTLEWTQVEEFGQ</sequence>
<keyword evidence="2" id="KW-0472">Membrane</keyword>
<dbReference type="InterPro" id="IPR020904">
    <property type="entry name" value="Sc_DH/Rdtase_CS"/>
</dbReference>
<dbReference type="InterPro" id="IPR002347">
    <property type="entry name" value="SDR_fam"/>
</dbReference>
<dbReference type="GO" id="GO:0016491">
    <property type="term" value="F:oxidoreductase activity"/>
    <property type="evidence" value="ECO:0007669"/>
    <property type="project" value="UniProtKB-KW"/>
</dbReference>
<keyword evidence="2" id="KW-0812">Transmembrane</keyword>
<dbReference type="KEGG" id="cvn:111131170"/>
<dbReference type="Proteomes" id="UP000694844">
    <property type="component" value="Chromosome 4"/>
</dbReference>
<evidence type="ECO:0000256" key="1">
    <source>
        <dbReference type="ARBA" id="ARBA00023002"/>
    </source>
</evidence>
<gene>
    <name evidence="4" type="primary">LOC111131170</name>
</gene>
<protein>
    <submittedName>
        <fullName evidence="4">Retinol dehydrogenase 12-like</fullName>
    </submittedName>
</protein>
<dbReference type="PANTHER" id="PTHR43157:SF31">
    <property type="entry name" value="PHOSPHATIDYLINOSITOL-GLYCAN BIOSYNTHESIS CLASS F PROTEIN"/>
    <property type="match status" value="1"/>
</dbReference>
<dbReference type="PROSITE" id="PS00061">
    <property type="entry name" value="ADH_SHORT"/>
    <property type="match status" value="1"/>
</dbReference>
<dbReference type="Gene3D" id="3.40.50.720">
    <property type="entry name" value="NAD(P)-binding Rossmann-like Domain"/>
    <property type="match status" value="1"/>
</dbReference>
<dbReference type="PANTHER" id="PTHR43157">
    <property type="entry name" value="PHOSPHATIDYLINOSITOL-GLYCAN BIOSYNTHESIS CLASS F PROTEIN-RELATED"/>
    <property type="match status" value="1"/>
</dbReference>
<dbReference type="InterPro" id="IPR036291">
    <property type="entry name" value="NAD(P)-bd_dom_sf"/>
</dbReference>
<evidence type="ECO:0000256" key="2">
    <source>
        <dbReference type="SAM" id="Phobius"/>
    </source>
</evidence>
<keyword evidence="2" id="KW-1133">Transmembrane helix</keyword>
<dbReference type="PRINTS" id="PR00081">
    <property type="entry name" value="GDHRDH"/>
</dbReference>
<dbReference type="Pfam" id="PF00106">
    <property type="entry name" value="adh_short"/>
    <property type="match status" value="1"/>
</dbReference>
<reference evidence="4" key="1">
    <citation type="submission" date="2025-08" db="UniProtKB">
        <authorList>
            <consortium name="RefSeq"/>
        </authorList>
    </citation>
    <scope>IDENTIFICATION</scope>
    <source>
        <tissue evidence="4">Whole sample</tissue>
    </source>
</reference>
<name>A0A8B8E3L1_CRAVI</name>
<evidence type="ECO:0000313" key="4">
    <source>
        <dbReference type="RefSeq" id="XP_022334284.1"/>
    </source>
</evidence>
<dbReference type="OrthoDB" id="191139at2759"/>
<feature type="transmembrane region" description="Helical" evidence="2">
    <location>
        <begin position="20"/>
        <end position="36"/>
    </location>
</feature>
<accession>A0A8B8E3L1</accession>
<dbReference type="AlphaFoldDB" id="A0A8B8E3L1"/>
<evidence type="ECO:0000313" key="3">
    <source>
        <dbReference type="Proteomes" id="UP000694844"/>
    </source>
</evidence>
<dbReference type="RefSeq" id="XP_022334284.1">
    <property type="nucleotide sequence ID" value="XM_022478576.1"/>
</dbReference>